<evidence type="ECO:0000313" key="3">
    <source>
        <dbReference type="Proteomes" id="UP000581447"/>
    </source>
</evidence>
<protein>
    <recommendedName>
        <fullName evidence="1">SURF1-like protein</fullName>
    </recommendedName>
</protein>
<keyword evidence="1" id="KW-1003">Cell membrane</keyword>
<comment type="caution">
    <text evidence="2">The sequence shown here is derived from an EMBL/GenBank/DDBJ whole genome shotgun (WGS) entry which is preliminary data.</text>
</comment>
<keyword evidence="1" id="KW-0812">Transmembrane</keyword>
<dbReference type="GO" id="GO:0005886">
    <property type="term" value="C:plasma membrane"/>
    <property type="evidence" value="ECO:0007669"/>
    <property type="project" value="UniProtKB-SubCell"/>
</dbReference>
<proteinExistence type="inferred from homology"/>
<dbReference type="Pfam" id="PF02104">
    <property type="entry name" value="SURF1"/>
    <property type="match status" value="1"/>
</dbReference>
<dbReference type="RefSeq" id="WP_183942191.1">
    <property type="nucleotide sequence ID" value="NZ_BAABBG010000022.1"/>
</dbReference>
<comment type="similarity">
    <text evidence="1">Belongs to the SURF1 family.</text>
</comment>
<comment type="subcellular location">
    <subcellularLocation>
        <location evidence="1">Cell membrane</location>
        <topology evidence="1">Multi-pass membrane protein</topology>
    </subcellularLocation>
</comment>
<name>A0A840B701_9SPHN</name>
<keyword evidence="1" id="KW-1133">Transmembrane helix</keyword>
<feature type="transmembrane region" description="Helical" evidence="1">
    <location>
        <begin position="6"/>
        <end position="25"/>
    </location>
</feature>
<dbReference type="Proteomes" id="UP000581447">
    <property type="component" value="Unassembled WGS sequence"/>
</dbReference>
<keyword evidence="3" id="KW-1185">Reference proteome</keyword>
<dbReference type="EMBL" id="JACIEA010000003">
    <property type="protein sequence ID" value="MBB3943905.1"/>
    <property type="molecule type" value="Genomic_DNA"/>
</dbReference>
<gene>
    <name evidence="2" type="ORF">GGR91_002169</name>
</gene>
<evidence type="ECO:0000256" key="1">
    <source>
        <dbReference type="RuleBase" id="RU363076"/>
    </source>
</evidence>
<accession>A0A840B701</accession>
<evidence type="ECO:0000313" key="2">
    <source>
        <dbReference type="EMBL" id="MBB3943905.1"/>
    </source>
</evidence>
<reference evidence="2 3" key="1">
    <citation type="submission" date="2020-08" db="EMBL/GenBank/DDBJ databases">
        <title>Genomic Encyclopedia of Type Strains, Phase IV (KMG-IV): sequencing the most valuable type-strain genomes for metagenomic binning, comparative biology and taxonomic classification.</title>
        <authorList>
            <person name="Goeker M."/>
        </authorList>
    </citation>
    <scope>NUCLEOTIDE SEQUENCE [LARGE SCALE GENOMIC DNA]</scope>
    <source>
        <strain evidence="2 3">DSM 29050</strain>
    </source>
</reference>
<dbReference type="AlphaFoldDB" id="A0A840B701"/>
<feature type="transmembrane region" description="Helical" evidence="1">
    <location>
        <begin position="165"/>
        <end position="185"/>
    </location>
</feature>
<keyword evidence="1" id="KW-0472">Membrane</keyword>
<sequence>MKRWPIIPTIIVTIAVGIMIGLGVWQLQRKAEKEALLAHYNAADGLPAIAWPVAPDPKALPLFRRSTVMCVKVIKIDSVSGSNRAGDAGFAHVASCQTGGAKGHSAKVAIGWSERPQSPSWSGGLVRGIIAPDGVQLIKLVSTDPADGLQQLALPSPAQIPNNHFLYAIQWFIFAAAASIIYILAVRKRLKTP</sequence>
<organism evidence="2 3">
    <name type="scientific">Sphingorhabdus rigui</name>
    <dbReference type="NCBI Taxonomy" id="1282858"/>
    <lineage>
        <taxon>Bacteria</taxon>
        <taxon>Pseudomonadati</taxon>
        <taxon>Pseudomonadota</taxon>
        <taxon>Alphaproteobacteria</taxon>
        <taxon>Sphingomonadales</taxon>
        <taxon>Sphingomonadaceae</taxon>
        <taxon>Sphingorhabdus</taxon>
    </lineage>
</organism>
<dbReference type="InterPro" id="IPR002994">
    <property type="entry name" value="Surf1/Shy1"/>
</dbReference>